<comment type="function">
    <text evidence="2">Catalyzes the ATP-dependent phosphorylation of thiamine-monophosphate (TMP) to form thiamine-pyrophosphate (TPP), the active form of vitamin B1.</text>
</comment>
<keyword evidence="2 5" id="KW-0418">Kinase</keyword>
<evidence type="ECO:0000259" key="3">
    <source>
        <dbReference type="Pfam" id="PF00586"/>
    </source>
</evidence>
<evidence type="ECO:0000256" key="2">
    <source>
        <dbReference type="HAMAP-Rule" id="MF_02128"/>
    </source>
</evidence>
<dbReference type="GO" id="GO:0009229">
    <property type="term" value="P:thiamine diphosphate biosynthetic process"/>
    <property type="evidence" value="ECO:0007669"/>
    <property type="project" value="UniProtKB-UniRule"/>
</dbReference>
<keyword evidence="2" id="KW-0067">ATP-binding</keyword>
<comment type="caution">
    <text evidence="5">The sequence shown here is derived from an EMBL/GenBank/DDBJ whole genome shotgun (WGS) entry which is preliminary data.</text>
</comment>
<keyword evidence="2" id="KW-0547">Nucleotide-binding</keyword>
<dbReference type="Proteomes" id="UP000005496">
    <property type="component" value="Unassembled WGS sequence"/>
</dbReference>
<name>D6STQ8_9BACT</name>
<dbReference type="OrthoDB" id="9802811at2"/>
<dbReference type="PANTHER" id="PTHR30270">
    <property type="entry name" value="THIAMINE-MONOPHOSPHATE KINASE"/>
    <property type="match status" value="1"/>
</dbReference>
<dbReference type="InterPro" id="IPR016188">
    <property type="entry name" value="PurM-like_N"/>
</dbReference>
<dbReference type="eggNOG" id="COG0611">
    <property type="taxonomic scope" value="Bacteria"/>
</dbReference>
<dbReference type="InterPro" id="IPR036921">
    <property type="entry name" value="PurM-like_N_sf"/>
</dbReference>
<keyword evidence="2 5" id="KW-0808">Transferase</keyword>
<evidence type="ECO:0000313" key="6">
    <source>
        <dbReference type="Proteomes" id="UP000005496"/>
    </source>
</evidence>
<dbReference type="Gene3D" id="3.30.1330.10">
    <property type="entry name" value="PurM-like, N-terminal domain"/>
    <property type="match status" value="1"/>
</dbReference>
<evidence type="ECO:0000313" key="5">
    <source>
        <dbReference type="EMBL" id="EFI34074.1"/>
    </source>
</evidence>
<feature type="binding site" evidence="2">
    <location>
        <position position="45"/>
    </location>
    <ligand>
        <name>Mg(2+)</name>
        <dbReference type="ChEBI" id="CHEBI:18420"/>
        <label>2</label>
    </ligand>
</feature>
<feature type="binding site" evidence="2">
    <location>
        <position position="74"/>
    </location>
    <ligand>
        <name>Mg(2+)</name>
        <dbReference type="ChEBI" id="CHEBI:18420"/>
        <label>2</label>
    </ligand>
</feature>
<dbReference type="AlphaFoldDB" id="D6STQ8"/>
<accession>D6STQ8</accession>
<dbReference type="SUPFAM" id="SSF56042">
    <property type="entry name" value="PurM C-terminal domain-like"/>
    <property type="match status" value="1"/>
</dbReference>
<feature type="binding site" evidence="2">
    <location>
        <position position="52"/>
    </location>
    <ligand>
        <name>substrate</name>
    </ligand>
</feature>
<organism evidence="5 6">
    <name type="scientific">Desulfonatronospira thiodismutans ASO3-1</name>
    <dbReference type="NCBI Taxonomy" id="555779"/>
    <lineage>
        <taxon>Bacteria</taxon>
        <taxon>Pseudomonadati</taxon>
        <taxon>Thermodesulfobacteriota</taxon>
        <taxon>Desulfovibrionia</taxon>
        <taxon>Desulfovibrionales</taxon>
        <taxon>Desulfonatronovibrionaceae</taxon>
        <taxon>Desulfonatronospira</taxon>
    </lineage>
</organism>
<dbReference type="NCBIfam" id="TIGR01379">
    <property type="entry name" value="thiL"/>
    <property type="match status" value="1"/>
</dbReference>
<keyword evidence="6" id="KW-1185">Reference proteome</keyword>
<feature type="binding site" evidence="2">
    <location>
        <position position="146"/>
    </location>
    <ligand>
        <name>ATP</name>
        <dbReference type="ChEBI" id="CHEBI:30616"/>
    </ligand>
</feature>
<comment type="caution">
    <text evidence="2">Lacks conserved residue(s) required for the propagation of feature annotation.</text>
</comment>
<comment type="pathway">
    <text evidence="2">Cofactor biosynthesis; thiamine diphosphate biosynthesis; thiamine diphosphate from thiamine phosphate: step 1/1.</text>
</comment>
<proteinExistence type="inferred from homology"/>
<feature type="binding site" evidence="2">
    <location>
        <position position="212"/>
    </location>
    <ligand>
        <name>Mg(2+)</name>
        <dbReference type="ChEBI" id="CHEBI:18420"/>
        <label>3</label>
    </ligand>
</feature>
<dbReference type="GO" id="GO:0009228">
    <property type="term" value="P:thiamine biosynthetic process"/>
    <property type="evidence" value="ECO:0007669"/>
    <property type="project" value="UniProtKB-KW"/>
</dbReference>
<feature type="binding site" evidence="2">
    <location>
        <position position="74"/>
    </location>
    <ligand>
        <name>Mg(2+)</name>
        <dbReference type="ChEBI" id="CHEBI:18420"/>
        <label>4</label>
    </ligand>
</feature>
<dbReference type="EMBL" id="ACJN02000003">
    <property type="protein sequence ID" value="EFI34074.1"/>
    <property type="molecule type" value="Genomic_DNA"/>
</dbReference>
<evidence type="ECO:0000259" key="4">
    <source>
        <dbReference type="Pfam" id="PF02769"/>
    </source>
</evidence>
<comment type="miscellaneous">
    <text evidence="2">Reaction mechanism of ThiL seems to utilize a direct, inline transfer of the gamma-phosphate of ATP to TMP rather than a phosphorylated enzyme intermediate.</text>
</comment>
<feature type="domain" description="PurM-like N-terminal" evidence="3">
    <location>
        <begin position="28"/>
        <end position="129"/>
    </location>
</feature>
<evidence type="ECO:0000256" key="1">
    <source>
        <dbReference type="ARBA" id="ARBA00022977"/>
    </source>
</evidence>
<feature type="binding site" evidence="2">
    <location>
        <position position="214"/>
    </location>
    <ligand>
        <name>ATP</name>
        <dbReference type="ChEBI" id="CHEBI:30616"/>
    </ligand>
</feature>
<feature type="binding site" evidence="2">
    <location>
        <position position="30"/>
    </location>
    <ligand>
        <name>Mg(2+)</name>
        <dbReference type="ChEBI" id="CHEBI:18420"/>
        <label>4</label>
    </ligand>
</feature>
<dbReference type="RefSeq" id="WP_008871423.1">
    <property type="nucleotide sequence ID" value="NZ_ACJN02000003.1"/>
</dbReference>
<comment type="similarity">
    <text evidence="2">Belongs to the thiamine-monophosphate kinase family.</text>
</comment>
<dbReference type="Gene3D" id="3.90.650.10">
    <property type="entry name" value="PurM-like C-terminal domain"/>
    <property type="match status" value="1"/>
</dbReference>
<dbReference type="PIRSF" id="PIRSF005303">
    <property type="entry name" value="Thiam_monoph_kin"/>
    <property type="match status" value="1"/>
</dbReference>
<keyword evidence="1 2" id="KW-0784">Thiamine biosynthesis</keyword>
<dbReference type="CDD" id="cd02194">
    <property type="entry name" value="ThiL"/>
    <property type="match status" value="1"/>
</dbReference>
<feature type="binding site" evidence="2">
    <location>
        <position position="310"/>
    </location>
    <ligand>
        <name>substrate</name>
    </ligand>
</feature>
<dbReference type="SUPFAM" id="SSF55326">
    <property type="entry name" value="PurM N-terminal domain-like"/>
    <property type="match status" value="1"/>
</dbReference>
<gene>
    <name evidence="2" type="primary">thiL</name>
    <name evidence="5" type="ORF">Dthio_PD1413</name>
</gene>
<dbReference type="InterPro" id="IPR036676">
    <property type="entry name" value="PurM-like_C_sf"/>
</dbReference>
<sequence>MLKSEDHFLEIVNSLFPREHPHMVVGRGDDCAVLKCPASLCMSSDLFLEDVHFRTRYFTPEDIGHKALAVNLSDLAAGGARPLGFNLNLIWPVYLDEEFCRSMLSSMAELGAKFKLALTGGDLSFGKSLGLAVCIWGKSPARQMLRGKAEPGDVLFVVGKAGLAACGLSLLEENDPGLDRYPECVAQHLRPRPLVREGQVLAGIEEVKGLMDVSDGLARDLPRFCRRGTGVEICSDFRVHPEVAFFCRDRGLDPLATALKGGEDYALLGACTRKGWDTVKKKILDCRRLGTVTDKPGIFLQDRELGLKGFDHFEK</sequence>
<dbReference type="InterPro" id="IPR010918">
    <property type="entry name" value="PurM-like_C_dom"/>
</dbReference>
<feature type="binding site" evidence="2">
    <location>
        <begin position="121"/>
        <end position="122"/>
    </location>
    <ligand>
        <name>ATP</name>
        <dbReference type="ChEBI" id="CHEBI:30616"/>
    </ligand>
</feature>
<feature type="binding site" evidence="2">
    <location>
        <position position="30"/>
    </location>
    <ligand>
        <name>Mg(2+)</name>
        <dbReference type="ChEBI" id="CHEBI:18420"/>
        <label>3</label>
    </ligand>
</feature>
<reference evidence="5" key="1">
    <citation type="submission" date="2010-05" db="EMBL/GenBank/DDBJ databases">
        <title>The draft genome of Desulfonatronospira thiodismutans ASO3-1.</title>
        <authorList>
            <consortium name="US DOE Joint Genome Institute (JGI-PGF)"/>
            <person name="Lucas S."/>
            <person name="Copeland A."/>
            <person name="Lapidus A."/>
            <person name="Cheng J.-F."/>
            <person name="Bruce D."/>
            <person name="Goodwin L."/>
            <person name="Pitluck S."/>
            <person name="Chertkov O."/>
            <person name="Brettin T."/>
            <person name="Detter J.C."/>
            <person name="Han C."/>
            <person name="Land M.L."/>
            <person name="Hauser L."/>
            <person name="Kyrpides N."/>
            <person name="Mikhailova N."/>
            <person name="Muyzer G."/>
            <person name="Woyke T."/>
        </authorList>
    </citation>
    <scope>NUCLEOTIDE SEQUENCE [LARGE SCALE GENOMIC DNA]</scope>
    <source>
        <strain evidence="5">ASO3-1</strain>
    </source>
</reference>
<dbReference type="Pfam" id="PF00586">
    <property type="entry name" value="AIRS"/>
    <property type="match status" value="1"/>
</dbReference>
<dbReference type="PANTHER" id="PTHR30270:SF0">
    <property type="entry name" value="THIAMINE-MONOPHOSPHATE KINASE"/>
    <property type="match status" value="1"/>
</dbReference>
<keyword evidence="2" id="KW-0460">Magnesium</keyword>
<feature type="binding site" evidence="2">
    <location>
        <position position="74"/>
    </location>
    <ligand>
        <name>Mg(2+)</name>
        <dbReference type="ChEBI" id="CHEBI:18420"/>
        <label>3</label>
    </ligand>
</feature>
<feature type="binding site" evidence="2">
    <location>
        <position position="122"/>
    </location>
    <ligand>
        <name>Mg(2+)</name>
        <dbReference type="ChEBI" id="CHEBI:18420"/>
        <label>1</label>
    </ligand>
</feature>
<dbReference type="EC" id="2.7.4.16" evidence="2"/>
<dbReference type="GO" id="GO:0005524">
    <property type="term" value="F:ATP binding"/>
    <property type="evidence" value="ECO:0007669"/>
    <property type="project" value="UniProtKB-UniRule"/>
</dbReference>
<feature type="binding site" evidence="2">
    <location>
        <position position="45"/>
    </location>
    <ligand>
        <name>Mg(2+)</name>
        <dbReference type="ChEBI" id="CHEBI:18420"/>
        <label>1</label>
    </ligand>
</feature>
<feature type="binding site" evidence="2">
    <location>
        <position position="263"/>
    </location>
    <ligand>
        <name>substrate</name>
    </ligand>
</feature>
<feature type="binding site" evidence="2">
    <location>
        <position position="44"/>
    </location>
    <ligand>
        <name>Mg(2+)</name>
        <dbReference type="ChEBI" id="CHEBI:18420"/>
        <label>1</label>
    </ligand>
</feature>
<dbReference type="HAMAP" id="MF_02128">
    <property type="entry name" value="TMP_kinase"/>
    <property type="match status" value="1"/>
</dbReference>
<dbReference type="InterPro" id="IPR006283">
    <property type="entry name" value="ThiL-like"/>
</dbReference>
<dbReference type="Pfam" id="PF02769">
    <property type="entry name" value="AIRS_C"/>
    <property type="match status" value="1"/>
</dbReference>
<dbReference type="UniPathway" id="UPA00060">
    <property type="reaction ID" value="UER00142"/>
</dbReference>
<feature type="domain" description="PurM-like C-terminal" evidence="4">
    <location>
        <begin position="150"/>
        <end position="301"/>
    </location>
</feature>
<feature type="binding site" evidence="2">
    <location>
        <position position="43"/>
    </location>
    <ligand>
        <name>Mg(2+)</name>
        <dbReference type="ChEBI" id="CHEBI:18420"/>
        <label>4</label>
    </ligand>
</feature>
<dbReference type="GO" id="GO:0000287">
    <property type="term" value="F:magnesium ion binding"/>
    <property type="evidence" value="ECO:0007669"/>
    <property type="project" value="UniProtKB-UniRule"/>
</dbReference>
<keyword evidence="2" id="KW-0479">Metal-binding</keyword>
<comment type="catalytic activity">
    <reaction evidence="2">
        <text>thiamine phosphate + ATP = thiamine diphosphate + ADP</text>
        <dbReference type="Rhea" id="RHEA:15913"/>
        <dbReference type="ChEBI" id="CHEBI:30616"/>
        <dbReference type="ChEBI" id="CHEBI:37575"/>
        <dbReference type="ChEBI" id="CHEBI:58937"/>
        <dbReference type="ChEBI" id="CHEBI:456216"/>
        <dbReference type="EC" id="2.7.4.16"/>
    </reaction>
</comment>
<feature type="binding site" evidence="2">
    <location>
        <position position="215"/>
    </location>
    <ligand>
        <name>Mg(2+)</name>
        <dbReference type="ChEBI" id="CHEBI:18420"/>
        <label>5</label>
    </ligand>
</feature>
<dbReference type="GO" id="GO:0009030">
    <property type="term" value="F:thiamine-phosphate kinase activity"/>
    <property type="evidence" value="ECO:0007669"/>
    <property type="project" value="UniProtKB-UniRule"/>
</dbReference>
<protein>
    <recommendedName>
        <fullName evidence="2">Thiamine-monophosphate kinase</fullName>
        <shortName evidence="2">TMP kinase</shortName>
        <shortName evidence="2">Thiamine-phosphate kinase</shortName>
        <ecNumber evidence="2">2.7.4.16</ecNumber>
    </recommendedName>
</protein>